<keyword evidence="2" id="KW-1194">Viral DNA replication</keyword>
<dbReference type="InterPro" id="IPR001098">
    <property type="entry name" value="DNA-dir_DNA_pol_A_palm_dom"/>
</dbReference>
<dbReference type="InterPro" id="IPR012337">
    <property type="entry name" value="RNaseH-like_sf"/>
</dbReference>
<dbReference type="InterPro" id="IPR043502">
    <property type="entry name" value="DNA/RNA_pol_sf"/>
</dbReference>
<dbReference type="Gene3D" id="1.10.150.20">
    <property type="entry name" value="5' to 3' exonuclease, C-terminal subdomain"/>
    <property type="match status" value="1"/>
</dbReference>
<feature type="domain" description="DNA-directed DNA polymerase family A palm" evidence="3">
    <location>
        <begin position="393"/>
        <end position="728"/>
    </location>
</feature>
<dbReference type="SMART" id="SM00482">
    <property type="entry name" value="POLAc"/>
    <property type="match status" value="1"/>
</dbReference>
<dbReference type="GO" id="GO:0006302">
    <property type="term" value="P:double-strand break repair"/>
    <property type="evidence" value="ECO:0007669"/>
    <property type="project" value="TreeGrafter"/>
</dbReference>
<accession>A0A0M7QBN9</accession>
<gene>
    <name evidence="4" type="primary">polA</name>
</gene>
<keyword evidence="4" id="KW-0548">Nucleotidyltransferase</keyword>
<dbReference type="PANTHER" id="PTHR10133:SF27">
    <property type="entry name" value="DNA POLYMERASE NU"/>
    <property type="match status" value="1"/>
</dbReference>
<evidence type="ECO:0000259" key="3">
    <source>
        <dbReference type="SMART" id="SM00482"/>
    </source>
</evidence>
<dbReference type="KEGG" id="vg:26634801"/>
<dbReference type="GO" id="GO:0039693">
    <property type="term" value="P:viral DNA genome replication"/>
    <property type="evidence" value="ECO:0007669"/>
    <property type="project" value="UniProtKB-KW"/>
</dbReference>
<sequence>MKDFERLFLDTETFSGVDLKKVGAYAYAEHPTTEIMICTYAIDEGRVQTWDCTESPTMPRELRKALRHVSRKKAKIVMANGLLFDRLVIREKWGIDLPVSQIEDTMIMAFRHALPGSLDMQCQVLGVDAEHAKDKAGKALIKRFCKPTPKTYKIRRYTRETHPEEWAKFLRYAALDIVAMREVYWRIPDWGNSPKEDEILLIDQLINDRGFYVDVDLANAAIKAVQAHKEELKEEAWERFGGKLTGNDFLPILRDIAPAFTIHNAQKSTLNDLLEDPDFPDEGKALIEMRLGASSTASTKYNPLVNGLSADGRRRGCLQYGGAKRTLRWAGKGFQPQNLARGEYSDDHEGKIKRREGESDVAFWVRSHMLTNGINSLLRGTAHWAYDISKLTASTVRGCIIPAKGKKFVVADYSNVEGRGLAWIAGEKTALMVFRAGRDIYCETAGKMFGLDPEYIKANRKDLRQIGKACELGLGYGGGVAAFLQFAKNLGLDLYAMADVMKGTFPDHIWAAAKRGYEYARINEAKRPPKPGKKDERPTYILPKNVWLTCDAIKRMWREAHPKTVAFWAELEDAVLCAIRNPGKAYWAGANVRPDGKKALKIVRTKAKHDPTFDEERDDPNAAGWWLKIELPSGRIMSYPGIALSVTTEIDEDTGKKRTSTRIKYQGENQTTRQWGFQYTYGGKLTENIVQALCRDILAWSMPGVEAAGYEIVLSVHDELITEVPDTDDYTTEELCALMCDLPVWAKGFPLAAEGDIMYRYRK</sequence>
<evidence type="ECO:0000256" key="2">
    <source>
        <dbReference type="ARBA" id="ARBA00023109"/>
    </source>
</evidence>
<keyword evidence="1" id="KW-0235">DNA replication</keyword>
<dbReference type="GO" id="GO:0006261">
    <property type="term" value="P:DNA-templated DNA replication"/>
    <property type="evidence" value="ECO:0007669"/>
    <property type="project" value="InterPro"/>
</dbReference>
<keyword evidence="5" id="KW-1185">Reference proteome</keyword>
<dbReference type="GeneID" id="26634801"/>
<dbReference type="Pfam" id="PF00476">
    <property type="entry name" value="DNA_pol_A"/>
    <property type="match status" value="1"/>
</dbReference>
<keyword evidence="4" id="KW-0808">Transferase</keyword>
<dbReference type="SUPFAM" id="SSF56672">
    <property type="entry name" value="DNA/RNA polymerases"/>
    <property type="match status" value="1"/>
</dbReference>
<dbReference type="RefSeq" id="YP_009208141.1">
    <property type="nucleotide sequence ID" value="NC_028901.1"/>
</dbReference>
<evidence type="ECO:0000313" key="4">
    <source>
        <dbReference type="EMBL" id="CUL02193.1"/>
    </source>
</evidence>
<dbReference type="GO" id="GO:0003887">
    <property type="term" value="F:DNA-directed DNA polymerase activity"/>
    <property type="evidence" value="ECO:0007669"/>
    <property type="project" value="UniProtKB-EC"/>
</dbReference>
<organism evidence="4 5">
    <name type="scientific">Escherichia phage slur05</name>
    <dbReference type="NCBI Taxonomy" id="1720498"/>
    <lineage>
        <taxon>Viruses</taxon>
        <taxon>Duplodnaviria</taxon>
        <taxon>Heunggongvirae</taxon>
        <taxon>Uroviricota</taxon>
        <taxon>Caudoviricetes</taxon>
        <taxon>Dhillonvirus</taxon>
        <taxon>Dhillonvirus slur05</taxon>
    </lineage>
</organism>
<dbReference type="PANTHER" id="PTHR10133">
    <property type="entry name" value="DNA POLYMERASE I"/>
    <property type="match status" value="1"/>
</dbReference>
<name>A0A0M7QBN9_9CAUD</name>
<dbReference type="OrthoDB" id="5706at10239"/>
<dbReference type="EMBL" id="LN881730">
    <property type="protein sequence ID" value="CUL02193.1"/>
    <property type="molecule type" value="Genomic_DNA"/>
</dbReference>
<evidence type="ECO:0000313" key="5">
    <source>
        <dbReference type="Proteomes" id="UP000204146"/>
    </source>
</evidence>
<dbReference type="SUPFAM" id="SSF53098">
    <property type="entry name" value="Ribonuclease H-like"/>
    <property type="match status" value="1"/>
</dbReference>
<dbReference type="Proteomes" id="UP000204146">
    <property type="component" value="Segment"/>
</dbReference>
<dbReference type="InterPro" id="IPR002298">
    <property type="entry name" value="DNA_polymerase_A"/>
</dbReference>
<proteinExistence type="predicted"/>
<protein>
    <submittedName>
        <fullName evidence="4">DNA polymerase I, thermostable</fullName>
        <ecNumber evidence="4">2.7.7.7</ecNumber>
    </submittedName>
</protein>
<dbReference type="EC" id="2.7.7.7" evidence="4"/>
<reference evidence="4 5" key="1">
    <citation type="journal article" date="2015" name="Genome Announc.">
        <title>Draft Genome Sequences of 14 Escherichia coli Phages Isolated from Cattle Slurry.</title>
        <authorList>
            <person name="Smith R."/>
            <person name="O'Hara M."/>
            <person name="Hobman J.L."/>
            <person name="Millard A.D."/>
        </authorList>
    </citation>
    <scope>NUCLEOTIDE SEQUENCE [LARGE SCALE GENOMIC DNA]</scope>
</reference>
<evidence type="ECO:0000256" key="1">
    <source>
        <dbReference type="ARBA" id="ARBA00022705"/>
    </source>
</evidence>
<dbReference type="GO" id="GO:0003677">
    <property type="term" value="F:DNA binding"/>
    <property type="evidence" value="ECO:0007669"/>
    <property type="project" value="InterPro"/>
</dbReference>